<dbReference type="EMBL" id="JARKHS020011082">
    <property type="protein sequence ID" value="KAK8778128.1"/>
    <property type="molecule type" value="Genomic_DNA"/>
</dbReference>
<protein>
    <submittedName>
        <fullName evidence="1">Uncharacterized protein</fullName>
    </submittedName>
</protein>
<dbReference type="Proteomes" id="UP001321473">
    <property type="component" value="Unassembled WGS sequence"/>
</dbReference>
<organism evidence="1 2">
    <name type="scientific">Amblyomma americanum</name>
    <name type="common">Lone star tick</name>
    <dbReference type="NCBI Taxonomy" id="6943"/>
    <lineage>
        <taxon>Eukaryota</taxon>
        <taxon>Metazoa</taxon>
        <taxon>Ecdysozoa</taxon>
        <taxon>Arthropoda</taxon>
        <taxon>Chelicerata</taxon>
        <taxon>Arachnida</taxon>
        <taxon>Acari</taxon>
        <taxon>Parasitiformes</taxon>
        <taxon>Ixodida</taxon>
        <taxon>Ixodoidea</taxon>
        <taxon>Ixodidae</taxon>
        <taxon>Amblyomminae</taxon>
        <taxon>Amblyomma</taxon>
    </lineage>
</organism>
<accession>A0AAQ4EU69</accession>
<name>A0AAQ4EU69_AMBAM</name>
<evidence type="ECO:0000313" key="2">
    <source>
        <dbReference type="Proteomes" id="UP001321473"/>
    </source>
</evidence>
<reference evidence="1 2" key="1">
    <citation type="journal article" date="2023" name="Arcadia Sci">
        <title>De novo assembly of a long-read Amblyomma americanum tick genome.</title>
        <authorList>
            <person name="Chou S."/>
            <person name="Poskanzer K.E."/>
            <person name="Rollins M."/>
            <person name="Thuy-Boun P.S."/>
        </authorList>
    </citation>
    <scope>NUCLEOTIDE SEQUENCE [LARGE SCALE GENOMIC DNA]</scope>
    <source>
        <strain evidence="1">F_SG_1</strain>
        <tissue evidence="1">Salivary glands</tissue>
    </source>
</reference>
<dbReference type="AlphaFoldDB" id="A0AAQ4EU69"/>
<comment type="caution">
    <text evidence="1">The sequence shown here is derived from an EMBL/GenBank/DDBJ whole genome shotgun (WGS) entry which is preliminary data.</text>
</comment>
<keyword evidence="2" id="KW-1185">Reference proteome</keyword>
<evidence type="ECO:0000313" key="1">
    <source>
        <dbReference type="EMBL" id="KAK8778128.1"/>
    </source>
</evidence>
<sequence>MGRRRSQQAKLAHLDKTKSRRMKALCGAIPPAPAPSEAYPTGGYHGLAPVYVTRNPVPAAVPVPPPYPGLLVPPPYPPMHLPAAPVLDPAFLPPWPPAPPVLGGGYFA</sequence>
<gene>
    <name evidence="1" type="ORF">V5799_020530</name>
</gene>
<proteinExistence type="predicted"/>